<feature type="signal peptide" evidence="3">
    <location>
        <begin position="1"/>
        <end position="26"/>
    </location>
</feature>
<reference evidence="4 5" key="1">
    <citation type="submission" date="2020-02" db="EMBL/GenBank/DDBJ databases">
        <title>Genomic and physiological characterization of two novel Nitrospinaceae genera.</title>
        <authorList>
            <person name="Mueller A.J."/>
            <person name="Jung M.-Y."/>
            <person name="Strachan C.R."/>
            <person name="Herbold C.W."/>
            <person name="Kirkegaard R.H."/>
            <person name="Daims H."/>
        </authorList>
    </citation>
    <scope>NUCLEOTIDE SEQUENCE [LARGE SCALE GENOMIC DNA]</scope>
    <source>
        <strain evidence="4">EB</strain>
    </source>
</reference>
<dbReference type="Gene3D" id="1.25.40.10">
    <property type="entry name" value="Tetratricopeptide repeat domain"/>
    <property type="match status" value="1"/>
</dbReference>
<dbReference type="KEGG" id="nli:G3M70_00685"/>
<proteinExistence type="predicted"/>
<sequence>MRVIQTCMVLSFTIFVLALSATFSFADEPGDAGTQCSQGHTLSCITLGIEAEKQKDQDTALAYYRMACKGHPTTNLRACTPLLALSRAMRVLNKEAEFLEDRCEKEGSDVCFYLGKEYYRIKEFKRAVKHLEPLCKESFQPADKRDIGPCFHLARSFHSMNDYRNARKYYRLDCGDKIERVHPSCENLRNINLIFALTPERVGPKPFLVNTSELLFLVLCGLPGIGVLIWFFGRPGGLWFLKWGGPLAFIGSSITWGFFVERPDVIVGDQILLVLVLTTMTGLTFFSWQAQPETMKKVESSPSS</sequence>
<name>A0A7T0BT22_9BACT</name>
<feature type="transmembrane region" description="Helical" evidence="2">
    <location>
        <begin position="214"/>
        <end position="233"/>
    </location>
</feature>
<dbReference type="AlphaFoldDB" id="A0A7T0BT22"/>
<feature type="transmembrane region" description="Helical" evidence="2">
    <location>
        <begin position="240"/>
        <end position="259"/>
    </location>
</feature>
<evidence type="ECO:0000256" key="1">
    <source>
        <dbReference type="SAM" id="Coils"/>
    </source>
</evidence>
<protein>
    <submittedName>
        <fullName evidence="4">Tetratricopeptide repeat protein</fullName>
    </submittedName>
</protein>
<evidence type="ECO:0000313" key="4">
    <source>
        <dbReference type="EMBL" id="QPJ60482.1"/>
    </source>
</evidence>
<evidence type="ECO:0000313" key="5">
    <source>
        <dbReference type="Proteomes" id="UP000594688"/>
    </source>
</evidence>
<dbReference type="Proteomes" id="UP000594688">
    <property type="component" value="Chromosome"/>
</dbReference>
<organism evidence="4 5">
    <name type="scientific">Candidatus Nitronauta litoralis</name>
    <dbReference type="NCBI Taxonomy" id="2705533"/>
    <lineage>
        <taxon>Bacteria</taxon>
        <taxon>Pseudomonadati</taxon>
        <taxon>Nitrospinota/Tectimicrobiota group</taxon>
        <taxon>Nitrospinota</taxon>
        <taxon>Nitrospinia</taxon>
        <taxon>Nitrospinales</taxon>
        <taxon>Nitrospinaceae</taxon>
        <taxon>Candidatus Nitronauta</taxon>
    </lineage>
</organism>
<evidence type="ECO:0000256" key="2">
    <source>
        <dbReference type="SAM" id="Phobius"/>
    </source>
</evidence>
<keyword evidence="2" id="KW-0472">Membrane</keyword>
<feature type="chain" id="PRO_5032425174" evidence="3">
    <location>
        <begin position="27"/>
        <end position="304"/>
    </location>
</feature>
<keyword evidence="2" id="KW-0812">Transmembrane</keyword>
<dbReference type="SUPFAM" id="SSF48452">
    <property type="entry name" value="TPR-like"/>
    <property type="match status" value="1"/>
</dbReference>
<evidence type="ECO:0000256" key="3">
    <source>
        <dbReference type="SAM" id="SignalP"/>
    </source>
</evidence>
<keyword evidence="3" id="KW-0732">Signal</keyword>
<keyword evidence="1" id="KW-0175">Coiled coil</keyword>
<gene>
    <name evidence="4" type="ORF">G3M70_00685</name>
</gene>
<feature type="coiled-coil region" evidence="1">
    <location>
        <begin position="82"/>
        <end position="109"/>
    </location>
</feature>
<dbReference type="EMBL" id="CP048685">
    <property type="protein sequence ID" value="QPJ60482.1"/>
    <property type="molecule type" value="Genomic_DNA"/>
</dbReference>
<keyword evidence="2" id="KW-1133">Transmembrane helix</keyword>
<feature type="transmembrane region" description="Helical" evidence="2">
    <location>
        <begin position="271"/>
        <end position="288"/>
    </location>
</feature>
<dbReference type="InterPro" id="IPR011990">
    <property type="entry name" value="TPR-like_helical_dom_sf"/>
</dbReference>
<accession>A0A7T0BT22</accession>